<name>A0A0L8GCC6_OCTBM</name>
<evidence type="ECO:0000313" key="1">
    <source>
        <dbReference type="EMBL" id="KOF74170.1"/>
    </source>
</evidence>
<gene>
    <name evidence="1" type="ORF">OCBIM_22036643mg</name>
</gene>
<protein>
    <submittedName>
        <fullName evidence="1">Uncharacterized protein</fullName>
    </submittedName>
</protein>
<reference evidence="1" key="1">
    <citation type="submission" date="2015-07" db="EMBL/GenBank/DDBJ databases">
        <title>MeaNS - Measles Nucleotide Surveillance Program.</title>
        <authorList>
            <person name="Tran T."/>
            <person name="Druce J."/>
        </authorList>
    </citation>
    <scope>NUCLEOTIDE SEQUENCE</scope>
    <source>
        <strain evidence="1">UCB-OBI-ISO-001</strain>
        <tissue evidence="1">Gonad</tissue>
    </source>
</reference>
<proteinExistence type="predicted"/>
<sequence length="58" mass="7001">MYMSIERFTNTHYIYRGKCQKQMKVGMFKIFVTESNCKVNKIIIIQHEICDNFHKQIA</sequence>
<dbReference type="EMBL" id="KQ422818">
    <property type="protein sequence ID" value="KOF74170.1"/>
    <property type="molecule type" value="Genomic_DNA"/>
</dbReference>
<dbReference type="AlphaFoldDB" id="A0A0L8GCC6"/>
<organism evidence="1">
    <name type="scientific">Octopus bimaculoides</name>
    <name type="common">California two-spotted octopus</name>
    <dbReference type="NCBI Taxonomy" id="37653"/>
    <lineage>
        <taxon>Eukaryota</taxon>
        <taxon>Metazoa</taxon>
        <taxon>Spiralia</taxon>
        <taxon>Lophotrochozoa</taxon>
        <taxon>Mollusca</taxon>
        <taxon>Cephalopoda</taxon>
        <taxon>Coleoidea</taxon>
        <taxon>Octopodiformes</taxon>
        <taxon>Octopoda</taxon>
        <taxon>Incirrata</taxon>
        <taxon>Octopodidae</taxon>
        <taxon>Octopus</taxon>
    </lineage>
</organism>
<accession>A0A0L8GCC6</accession>